<evidence type="ECO:0000313" key="1">
    <source>
        <dbReference type="EMBL" id="MFC1853536.1"/>
    </source>
</evidence>
<proteinExistence type="predicted"/>
<sequence>MLQLELIEGIPILATEKHNLDRNKSCHLRDRDIYSRAAIEIFRRINKNITQKIQSRAGKEEMQLLTEELHHNLKKALYHASMASIDLKKSVDDASLFMEEQIIADFLLTFNAACYNIKYLISHSLKLQKLDEESKTRFNRYNDYIERMLALDENSIKKFLDQLKKRIYLFNQTMKIHQKLR</sequence>
<accession>A0ABV6Z513</accession>
<organism evidence="1 2">
    <name type="scientific">candidate division CSSED10-310 bacterium</name>
    <dbReference type="NCBI Taxonomy" id="2855610"/>
    <lineage>
        <taxon>Bacteria</taxon>
        <taxon>Bacteria division CSSED10-310</taxon>
    </lineage>
</organism>
<dbReference type="Proteomes" id="UP001594351">
    <property type="component" value="Unassembled WGS sequence"/>
</dbReference>
<keyword evidence="2" id="KW-1185">Reference proteome</keyword>
<comment type="caution">
    <text evidence="1">The sequence shown here is derived from an EMBL/GenBank/DDBJ whole genome shotgun (WGS) entry which is preliminary data.</text>
</comment>
<name>A0ABV6Z513_UNCC1</name>
<evidence type="ECO:0008006" key="3">
    <source>
        <dbReference type="Google" id="ProtNLM"/>
    </source>
</evidence>
<gene>
    <name evidence="1" type="ORF">ACFL27_25385</name>
</gene>
<protein>
    <recommendedName>
        <fullName evidence="3">PhoU domain-containing protein</fullName>
    </recommendedName>
</protein>
<dbReference type="EMBL" id="JBHPBY010000524">
    <property type="protein sequence ID" value="MFC1853536.1"/>
    <property type="molecule type" value="Genomic_DNA"/>
</dbReference>
<reference evidence="1 2" key="1">
    <citation type="submission" date="2024-09" db="EMBL/GenBank/DDBJ databases">
        <title>Laminarin stimulates single cell rates of sulfate reduction while oxygen inhibits transcriptomic activity in coastal marine sediment.</title>
        <authorList>
            <person name="Lindsay M."/>
            <person name="Orcutt B."/>
            <person name="Emerson D."/>
            <person name="Stepanauskas R."/>
            <person name="D'Angelo T."/>
        </authorList>
    </citation>
    <scope>NUCLEOTIDE SEQUENCE [LARGE SCALE GENOMIC DNA]</scope>
    <source>
        <strain evidence="1">SAG AM-311-K15</strain>
    </source>
</reference>
<evidence type="ECO:0000313" key="2">
    <source>
        <dbReference type="Proteomes" id="UP001594351"/>
    </source>
</evidence>